<dbReference type="InterPro" id="IPR013783">
    <property type="entry name" value="Ig-like_fold"/>
</dbReference>
<evidence type="ECO:0000256" key="4">
    <source>
        <dbReference type="SAM" id="SignalP"/>
    </source>
</evidence>
<reference evidence="10" key="1">
    <citation type="submission" date="2023-03" db="EMBL/GenBank/DDBJ databases">
        <title>Andean soil-derived lignocellulolytic bacterial consortium as a source of novel taxa and putative plastic-active enzymes.</title>
        <authorList>
            <person name="Diaz-Garcia L."/>
            <person name="Chuvochina M."/>
            <person name="Feuerriegel G."/>
            <person name="Bunk B."/>
            <person name="Sproer C."/>
            <person name="Streit W.R."/>
            <person name="Rodriguez L.M."/>
            <person name="Overmann J."/>
            <person name="Jimenez D.J."/>
        </authorList>
    </citation>
    <scope>NUCLEOTIDE SEQUENCE</scope>
    <source>
        <strain evidence="10">MAG 3858</strain>
    </source>
</reference>
<dbReference type="AlphaFoldDB" id="A0AAJ5WD85"/>
<dbReference type="InterPro" id="IPR017853">
    <property type="entry name" value="GH"/>
</dbReference>
<accession>A0AAJ5WD85</accession>
<evidence type="ECO:0000256" key="2">
    <source>
        <dbReference type="ARBA" id="ARBA00022801"/>
    </source>
</evidence>
<evidence type="ECO:0000259" key="7">
    <source>
        <dbReference type="Pfam" id="PF02837"/>
    </source>
</evidence>
<dbReference type="Gene3D" id="2.60.120.260">
    <property type="entry name" value="Galactose-binding domain-like"/>
    <property type="match status" value="1"/>
</dbReference>
<dbReference type="Gene3D" id="3.20.20.80">
    <property type="entry name" value="Glycosidases"/>
    <property type="match status" value="1"/>
</dbReference>
<evidence type="ECO:0000256" key="3">
    <source>
        <dbReference type="ARBA" id="ARBA00023295"/>
    </source>
</evidence>
<evidence type="ECO:0000259" key="6">
    <source>
        <dbReference type="Pfam" id="PF02836"/>
    </source>
</evidence>
<dbReference type="Pfam" id="PF02837">
    <property type="entry name" value="Glyco_hydro_2_N"/>
    <property type="match status" value="1"/>
</dbReference>
<name>A0AAJ5WD85_9SPHI</name>
<sequence>MKRFTHLFICAMLLFTVAAAQKKEIAARTSSLINEGWTFSYVADEKAGEAFGNESHIAIPHTWSTYETTRQEHPFIRNPSPKDGDFWWKGWGWYKRNLQISKSQQSKRIIVEFDGVQKYCKVWLNGHLLGEHKGGFTSFYFDLTGFVQSGNNVLTVAVNNQQRDGFSIPPMDAGNWDLYGGIYRDVRLVVTDKLYVPFQGSATHEGGTFITTPVVSDQQGIVHIKTWIKNDFKQAKTCRLKTIITNPKNEIVAEVVTSKIIAPGTLVAIDQQSAPIKKPMLWSPSSPSIYKVHSVIQSEGKVSDIYQSTFGFRWFYWDYTKNRLILNGKELNIQGIMRHQEYPWLGDAIPKWMSRNDLLDIKKNLEMNFYRGTHYSQDPYVYDLCDSLGLMVCEDLPNVKNKPFSTEVQQQQLREMIRRDRNHPSILFWGMGDETDHAANSEWAVKEDTTRIIHARAVVGPSAGKYAVNTDQNVQFGGLLQCTIRGWYNKDVKDFEPESSQHAGNEEWQHARARIKNKVKADERIDMTNLIVWCYADHGCDREYRNSPLLHLNPKGWVDLYRVPKYVYYLYQANHAKKPMIFIHPHNWTARYLGSRRDIIVDSNCDQVRLISEGKDLGVLYPDSNNLQSVVFKNVSVNKGTLIALGYKKGLKVCDTLYMAGPPARLKLSTSHLKLQAAKNEIAILTADVVDAAGHHVIGANPQLHWKVDGPATLVGPDTFTTDTDKQAQMEGTMYIDVPVKNVIRSTGIPGKITVTLLSDGLEKDKIEILVVKKIKDDKEV</sequence>
<dbReference type="GO" id="GO:0005975">
    <property type="term" value="P:carbohydrate metabolic process"/>
    <property type="evidence" value="ECO:0007669"/>
    <property type="project" value="InterPro"/>
</dbReference>
<dbReference type="InterPro" id="IPR040605">
    <property type="entry name" value="Glyco_hydro2_dom5"/>
</dbReference>
<keyword evidence="4" id="KW-0732">Signal</keyword>
<dbReference type="SUPFAM" id="SSF49303">
    <property type="entry name" value="beta-Galactosidase/glucuronidase domain"/>
    <property type="match status" value="1"/>
</dbReference>
<comment type="similarity">
    <text evidence="1">Belongs to the glycosyl hydrolase 2 family.</text>
</comment>
<organism evidence="10 11">
    <name type="scientific">Candidatus Pedobacter colombiensis</name>
    <dbReference type="NCBI Taxonomy" id="3121371"/>
    <lineage>
        <taxon>Bacteria</taxon>
        <taxon>Pseudomonadati</taxon>
        <taxon>Bacteroidota</taxon>
        <taxon>Sphingobacteriia</taxon>
        <taxon>Sphingobacteriales</taxon>
        <taxon>Sphingobacteriaceae</taxon>
        <taxon>Pedobacter</taxon>
    </lineage>
</organism>
<feature type="chain" id="PRO_5042542977" evidence="4">
    <location>
        <begin position="21"/>
        <end position="781"/>
    </location>
</feature>
<dbReference type="Proteomes" id="UP001214530">
    <property type="component" value="Chromosome"/>
</dbReference>
<keyword evidence="3" id="KW-0326">Glycosidase</keyword>
<dbReference type="Pfam" id="PF18565">
    <property type="entry name" value="Glyco_hydro2_C5"/>
    <property type="match status" value="1"/>
</dbReference>
<feature type="domain" description="Glycosyl hydrolases family 2 sugar binding" evidence="7">
    <location>
        <begin position="50"/>
        <end position="189"/>
    </location>
</feature>
<dbReference type="GO" id="GO:0004553">
    <property type="term" value="F:hydrolase activity, hydrolyzing O-glycosyl compounds"/>
    <property type="evidence" value="ECO:0007669"/>
    <property type="project" value="InterPro"/>
</dbReference>
<dbReference type="Pfam" id="PF00703">
    <property type="entry name" value="Glyco_hydro_2"/>
    <property type="match status" value="1"/>
</dbReference>
<dbReference type="PANTHER" id="PTHR42732:SF1">
    <property type="entry name" value="BETA-MANNOSIDASE"/>
    <property type="match status" value="1"/>
</dbReference>
<feature type="domain" description="Glycoside hydrolase family 2 immunoglobulin-like beta-sandwich" evidence="5">
    <location>
        <begin position="209"/>
        <end position="313"/>
    </location>
</feature>
<dbReference type="InterPro" id="IPR051913">
    <property type="entry name" value="GH2_Domain-Containing"/>
</dbReference>
<evidence type="ECO:0000256" key="1">
    <source>
        <dbReference type="ARBA" id="ARBA00007401"/>
    </source>
</evidence>
<dbReference type="InterPro" id="IPR036156">
    <property type="entry name" value="Beta-gal/glucu_dom_sf"/>
</dbReference>
<evidence type="ECO:0000259" key="9">
    <source>
        <dbReference type="Pfam" id="PF18565"/>
    </source>
</evidence>
<evidence type="ECO:0000259" key="5">
    <source>
        <dbReference type="Pfam" id="PF00703"/>
    </source>
</evidence>
<dbReference type="Pfam" id="PF02836">
    <property type="entry name" value="Glyco_hydro_2_C"/>
    <property type="match status" value="1"/>
</dbReference>
<protein>
    <submittedName>
        <fullName evidence="10">Glycoside hydrolase family 2 TIM barrel-domain containing protein</fullName>
    </submittedName>
</protein>
<dbReference type="Gene3D" id="2.60.40.10">
    <property type="entry name" value="Immunoglobulins"/>
    <property type="match status" value="3"/>
</dbReference>
<dbReference type="InterPro" id="IPR006103">
    <property type="entry name" value="Glyco_hydro_2_cat"/>
</dbReference>
<feature type="domain" description="Glycoside hydrolase family 2 catalytic" evidence="6">
    <location>
        <begin position="320"/>
        <end position="458"/>
    </location>
</feature>
<dbReference type="InterPro" id="IPR032311">
    <property type="entry name" value="DUF4982"/>
</dbReference>
<evidence type="ECO:0000313" key="11">
    <source>
        <dbReference type="Proteomes" id="UP001214530"/>
    </source>
</evidence>
<dbReference type="PRINTS" id="PR00132">
    <property type="entry name" value="GLHYDRLASE2"/>
</dbReference>
<dbReference type="InterPro" id="IPR008979">
    <property type="entry name" value="Galactose-bd-like_sf"/>
</dbReference>
<feature type="domain" description="DUF4982" evidence="8">
    <location>
        <begin position="597"/>
        <end position="654"/>
    </location>
</feature>
<evidence type="ECO:0000313" key="10">
    <source>
        <dbReference type="EMBL" id="WEK21385.1"/>
    </source>
</evidence>
<dbReference type="Pfam" id="PF16355">
    <property type="entry name" value="DUF4982"/>
    <property type="match status" value="1"/>
</dbReference>
<feature type="signal peptide" evidence="4">
    <location>
        <begin position="1"/>
        <end position="20"/>
    </location>
</feature>
<proteinExistence type="inferred from homology"/>
<gene>
    <name evidence="10" type="ORF">P0Y49_09550</name>
</gene>
<dbReference type="InterPro" id="IPR006101">
    <property type="entry name" value="Glyco_hydro_2"/>
</dbReference>
<dbReference type="PANTHER" id="PTHR42732">
    <property type="entry name" value="BETA-GALACTOSIDASE"/>
    <property type="match status" value="1"/>
</dbReference>
<dbReference type="InterPro" id="IPR006102">
    <property type="entry name" value="Ig-like_GH2"/>
</dbReference>
<dbReference type="SUPFAM" id="SSF49785">
    <property type="entry name" value="Galactose-binding domain-like"/>
    <property type="match status" value="1"/>
</dbReference>
<keyword evidence="2 10" id="KW-0378">Hydrolase</keyword>
<evidence type="ECO:0000259" key="8">
    <source>
        <dbReference type="Pfam" id="PF16355"/>
    </source>
</evidence>
<dbReference type="EMBL" id="CP119313">
    <property type="protein sequence ID" value="WEK21385.1"/>
    <property type="molecule type" value="Genomic_DNA"/>
</dbReference>
<feature type="domain" description="Glycoside hydrolase family 2" evidence="9">
    <location>
        <begin position="666"/>
        <end position="768"/>
    </location>
</feature>
<dbReference type="SUPFAM" id="SSF51445">
    <property type="entry name" value="(Trans)glycosidases"/>
    <property type="match status" value="1"/>
</dbReference>
<dbReference type="InterPro" id="IPR006104">
    <property type="entry name" value="Glyco_hydro_2_N"/>
</dbReference>